<evidence type="ECO:0000256" key="4">
    <source>
        <dbReference type="ARBA" id="ARBA00022722"/>
    </source>
</evidence>
<dbReference type="Gene3D" id="2.40.70.10">
    <property type="entry name" value="Acid Proteases"/>
    <property type="match status" value="1"/>
</dbReference>
<dbReference type="AlphaFoldDB" id="A0AAE1HZ61"/>
<keyword evidence="10" id="KW-1185">Reference proteome</keyword>
<dbReference type="CDD" id="cd22744">
    <property type="entry name" value="OTU"/>
    <property type="match status" value="1"/>
</dbReference>
<evidence type="ECO:0000256" key="6">
    <source>
        <dbReference type="ARBA" id="ARBA00023268"/>
    </source>
</evidence>
<dbReference type="Gene3D" id="1.10.340.70">
    <property type="match status" value="1"/>
</dbReference>
<dbReference type="PROSITE" id="PS50878">
    <property type="entry name" value="RT_POL"/>
    <property type="match status" value="1"/>
</dbReference>
<protein>
    <recommendedName>
        <fullName evidence="1">RNA-directed DNA polymerase</fullName>
        <ecNumber evidence="1">2.7.7.49</ecNumber>
    </recommendedName>
</protein>
<feature type="region of interest" description="Disordered" evidence="7">
    <location>
        <begin position="168"/>
        <end position="198"/>
    </location>
</feature>
<comment type="caution">
    <text evidence="9">The sequence shown here is derived from an EMBL/GenBank/DDBJ whole genome shotgun (WGS) entry which is preliminary data.</text>
</comment>
<dbReference type="InterPro" id="IPR000477">
    <property type="entry name" value="RT_dom"/>
</dbReference>
<dbReference type="Gene3D" id="3.30.70.270">
    <property type="match status" value="2"/>
</dbReference>
<dbReference type="InterPro" id="IPR050951">
    <property type="entry name" value="Retrovirus_Pol_polyprotein"/>
</dbReference>
<dbReference type="SUPFAM" id="SSF56672">
    <property type="entry name" value="DNA/RNA polymerases"/>
    <property type="match status" value="1"/>
</dbReference>
<evidence type="ECO:0000256" key="2">
    <source>
        <dbReference type="ARBA" id="ARBA00022679"/>
    </source>
</evidence>
<keyword evidence="2" id="KW-0808">Transferase</keyword>
<dbReference type="PANTHER" id="PTHR37984:SF5">
    <property type="entry name" value="PROTEIN NYNRIN-LIKE"/>
    <property type="match status" value="1"/>
</dbReference>
<dbReference type="Gene3D" id="3.30.420.10">
    <property type="entry name" value="Ribonuclease H-like superfamily/Ribonuclease H"/>
    <property type="match status" value="1"/>
</dbReference>
<dbReference type="CDD" id="cd09274">
    <property type="entry name" value="RNase_HI_RT_Ty3"/>
    <property type="match status" value="1"/>
</dbReference>
<feature type="region of interest" description="Disordered" evidence="7">
    <location>
        <begin position="214"/>
        <end position="264"/>
    </location>
</feature>
<dbReference type="CDD" id="cd00303">
    <property type="entry name" value="retropepsin_like"/>
    <property type="match status" value="1"/>
</dbReference>
<dbReference type="Proteomes" id="UP001219518">
    <property type="component" value="Unassembled WGS sequence"/>
</dbReference>
<dbReference type="GO" id="GO:0004519">
    <property type="term" value="F:endonuclease activity"/>
    <property type="evidence" value="ECO:0007669"/>
    <property type="project" value="UniProtKB-KW"/>
</dbReference>
<dbReference type="InterPro" id="IPR041588">
    <property type="entry name" value="Integrase_H2C2"/>
</dbReference>
<dbReference type="InterPro" id="IPR043502">
    <property type="entry name" value="DNA/RNA_pol_sf"/>
</dbReference>
<dbReference type="CDD" id="cd01647">
    <property type="entry name" value="RT_LTR"/>
    <property type="match status" value="1"/>
</dbReference>
<dbReference type="InterPro" id="IPR021109">
    <property type="entry name" value="Peptidase_aspartic_dom_sf"/>
</dbReference>
<evidence type="ECO:0000313" key="10">
    <source>
        <dbReference type="Proteomes" id="UP001219518"/>
    </source>
</evidence>
<feature type="domain" description="Reverse transcriptase" evidence="8">
    <location>
        <begin position="630"/>
        <end position="816"/>
    </location>
</feature>
<dbReference type="PANTHER" id="PTHR37984">
    <property type="entry name" value="PROTEIN CBG26694"/>
    <property type="match status" value="1"/>
</dbReference>
<dbReference type="Pfam" id="PF17921">
    <property type="entry name" value="Integrase_H2C2"/>
    <property type="match status" value="1"/>
</dbReference>
<proteinExistence type="predicted"/>
<dbReference type="EC" id="2.7.7.49" evidence="1"/>
<evidence type="ECO:0000256" key="7">
    <source>
        <dbReference type="SAM" id="MobiDB-lite"/>
    </source>
</evidence>
<evidence type="ECO:0000256" key="1">
    <source>
        <dbReference type="ARBA" id="ARBA00012493"/>
    </source>
</evidence>
<dbReference type="Pfam" id="PF00078">
    <property type="entry name" value="RVT_1"/>
    <property type="match status" value="1"/>
</dbReference>
<reference evidence="9" key="1">
    <citation type="submission" date="2021-07" db="EMBL/GenBank/DDBJ databases">
        <authorList>
            <person name="Catto M.A."/>
            <person name="Jacobson A."/>
            <person name="Kennedy G."/>
            <person name="Labadie P."/>
            <person name="Hunt B.G."/>
            <person name="Srinivasan R."/>
        </authorList>
    </citation>
    <scope>NUCLEOTIDE SEQUENCE</scope>
    <source>
        <strain evidence="9">PL_HMW_Pooled</strain>
        <tissue evidence="9">Head</tissue>
    </source>
</reference>
<dbReference type="GO" id="GO:0003964">
    <property type="term" value="F:RNA-directed DNA polymerase activity"/>
    <property type="evidence" value="ECO:0007669"/>
    <property type="project" value="UniProtKB-EC"/>
</dbReference>
<dbReference type="InterPro" id="IPR043128">
    <property type="entry name" value="Rev_trsase/Diguanyl_cyclase"/>
</dbReference>
<feature type="compositionally biased region" description="Polar residues" evidence="7">
    <location>
        <begin position="175"/>
        <end position="185"/>
    </location>
</feature>
<keyword evidence="5" id="KW-0255">Endonuclease</keyword>
<evidence type="ECO:0000256" key="3">
    <source>
        <dbReference type="ARBA" id="ARBA00022695"/>
    </source>
</evidence>
<name>A0AAE1HZ61_9NEOP</name>
<dbReference type="EMBL" id="JAHWGI010001402">
    <property type="protein sequence ID" value="KAK3929694.1"/>
    <property type="molecule type" value="Genomic_DNA"/>
</dbReference>
<sequence>MFRCVSLALFGYQNSFREIKSKVGSYITVNWDQFKSMAKEPLAHDSVPPRPYKKGDFQKGLSDLAELMAVSELYSCPVTVYTGTNEITYIGQGRTGKPVNLLTDQSASVGFNVHYDFLELKMAPVRCPFSYATALQQPPRCSNPGKTAVSYSSPQSFGFRVQEEVPAKEGDVSVPLQSRLPQQHNSNKRKRKIRKTQEFTVPLHNRFQIFSDDSSQEQITPHEHSTPAGAHHHHGSSKNSSKARKRPPTRSHKHIPSRTDSKIISNYSRITDNDVLTLQTPSLCPSQNFDDADDENTSIIALLNIVVGSKTSDSLLDSGAVISVIDFEFLRRAMPGVVLEKTDKCLRAANKKLIKTYGVIKISIQIGSITAPVRFYVCKGISYNVILGNNFLRSSKAILNYGSMTASFRNKRDRVTFKFGVFCRSATSLSGNETQHPFANLDVADIYTGPQFVRSKTIVRIPPRTIQCVRVGITPHKIHEDTLFLGNPHLFKHYKLLVSDFLLQKDGSKYIQITNTSDKFQTISPALNLAVNDGHEHLFFDTINSISKSTRQKDTDFNINKDLSPEQFSIAKQLLDSFKDVFVNDVSELGVCQYPPVKLQYDDSKIVRKRNYRMSPDQTEFIENYIEKLLKSDLIEYCTSVYCTPVLCVPKASPDPSKPQWRMVQDFRAINKLLKPIDYPIPSPEEIIDNTFGHRYHSVTDNCSGYSQLALHEAYRDITAFDSPGGSRMRWKVLPQGISTAPAIYCLCMDVLLLELKKKKKISNYFDDTHIGTKTFEEHVDILSEFLTLLRKYKIQLNKSKSTFFQFSVKLLGMQIDGKHVRVLDKRVSAIKNMEPPTNKDGIHKVMGVFNYNRKFVQNYSQKAAPILKLLQKDEEFVWGQEQQMAFETLKNELSSPPVLRIFNPRANNRITCDASRLGLGVCYYQQDPDTLKFHPVAFASKKLKPSEANLPIYYLECTALVFAFVKFGHYLQNLNVETEVHTDHESLRALLATKSPTGVLAKYVMFLSQYNFSIKYRKGKFNEADTLSRFPVDVPKFSVEELVDQKMSDRVKADQLAAVFRDPVVAVVTRGQAAKDKDTEIRLARLNTEIAEKLKTFGTSGDEPDIHKIQWEDQDIRDIIQDIRSGTTTVSPYQVHNDLLYYNHRGVLLFVVPHTYQRHILFEFHDKRGHKAAKNTLQSILGQFYWDSLRKDTTIYCKSCKYCQLHKPDRQKVGFLKQLVPRRPFSNVACDFIGAFPLSENKNQHACVVVDSYTKFLWAMPVRVPDSATAVNCLENF</sequence>
<dbReference type="GO" id="GO:0003676">
    <property type="term" value="F:nucleic acid binding"/>
    <property type="evidence" value="ECO:0007669"/>
    <property type="project" value="InterPro"/>
</dbReference>
<keyword evidence="6" id="KW-0511">Multifunctional enzyme</keyword>
<dbReference type="Pfam" id="PF17919">
    <property type="entry name" value="RT_RNaseH_2"/>
    <property type="match status" value="1"/>
</dbReference>
<evidence type="ECO:0000256" key="5">
    <source>
        <dbReference type="ARBA" id="ARBA00022759"/>
    </source>
</evidence>
<dbReference type="Gene3D" id="3.90.70.80">
    <property type="match status" value="1"/>
</dbReference>
<dbReference type="FunFam" id="3.30.70.270:FF:000063">
    <property type="entry name" value="Zinc knuckle domaincontaining protein"/>
    <property type="match status" value="1"/>
</dbReference>
<keyword evidence="5" id="KW-0378">Hydrolase</keyword>
<dbReference type="InterPro" id="IPR036397">
    <property type="entry name" value="RNaseH_sf"/>
</dbReference>
<keyword evidence="3" id="KW-0548">Nucleotidyltransferase</keyword>
<evidence type="ECO:0000259" key="8">
    <source>
        <dbReference type="PROSITE" id="PS50878"/>
    </source>
</evidence>
<dbReference type="InterPro" id="IPR041577">
    <property type="entry name" value="RT_RNaseH_2"/>
</dbReference>
<feature type="non-terminal residue" evidence="9">
    <location>
        <position position="1278"/>
    </location>
</feature>
<gene>
    <name evidence="9" type="ORF">KUF71_019525</name>
</gene>
<evidence type="ECO:0000313" key="9">
    <source>
        <dbReference type="EMBL" id="KAK3929694.1"/>
    </source>
</evidence>
<dbReference type="SUPFAM" id="SSF50630">
    <property type="entry name" value="Acid proteases"/>
    <property type="match status" value="1"/>
</dbReference>
<organism evidence="9 10">
    <name type="scientific">Frankliniella fusca</name>
    <dbReference type="NCBI Taxonomy" id="407009"/>
    <lineage>
        <taxon>Eukaryota</taxon>
        <taxon>Metazoa</taxon>
        <taxon>Ecdysozoa</taxon>
        <taxon>Arthropoda</taxon>
        <taxon>Hexapoda</taxon>
        <taxon>Insecta</taxon>
        <taxon>Pterygota</taxon>
        <taxon>Neoptera</taxon>
        <taxon>Paraneoptera</taxon>
        <taxon>Thysanoptera</taxon>
        <taxon>Terebrantia</taxon>
        <taxon>Thripoidea</taxon>
        <taxon>Thripidae</taxon>
        <taxon>Frankliniella</taxon>
    </lineage>
</organism>
<reference evidence="9" key="2">
    <citation type="journal article" date="2023" name="BMC Genomics">
        <title>Pest status, molecular evolution, and epigenetic factors derived from the genome assembly of Frankliniella fusca, a thysanopteran phytovirus vector.</title>
        <authorList>
            <person name="Catto M.A."/>
            <person name="Labadie P.E."/>
            <person name="Jacobson A.L."/>
            <person name="Kennedy G.G."/>
            <person name="Srinivasan R."/>
            <person name="Hunt B.G."/>
        </authorList>
    </citation>
    <scope>NUCLEOTIDE SEQUENCE</scope>
    <source>
        <strain evidence="9">PL_HMW_Pooled</strain>
    </source>
</reference>
<feature type="compositionally biased region" description="Basic residues" evidence="7">
    <location>
        <begin position="230"/>
        <end position="256"/>
    </location>
</feature>
<accession>A0AAE1HZ61</accession>
<dbReference type="Gene3D" id="3.10.10.10">
    <property type="entry name" value="HIV Type 1 Reverse Transcriptase, subunit A, domain 1"/>
    <property type="match status" value="1"/>
</dbReference>
<keyword evidence="4" id="KW-0540">Nuclease</keyword>